<sequence>MTDLSNHAGLLPSYATDLERRVASVGYSVEIEGRFGPLSKVTLPLDAPEAELPFLAWEESVDYWRDEWPAEIKRQVIDAAETVHIFKGTLFAVETALKALSITAQITEWFEALPEREPGTFHVTAYANSAVFEDGPILDARLQADAIAWVNAAKPLTRQFSFELGALSSSDLGLAEGARATGFQRLDGKALIPNTGNAVGSGVSGRQIALCSGSASADLPSLGCAAGISLAGRSTQMLRVTGDLIR</sequence>
<organism evidence="1 2">
    <name type="scientific">Roseibium litorale</name>
    <dbReference type="NCBI Taxonomy" id="2803841"/>
    <lineage>
        <taxon>Bacteria</taxon>
        <taxon>Pseudomonadati</taxon>
        <taxon>Pseudomonadota</taxon>
        <taxon>Alphaproteobacteria</taxon>
        <taxon>Hyphomicrobiales</taxon>
        <taxon>Stappiaceae</taxon>
        <taxon>Roseibium</taxon>
    </lineage>
</organism>
<gene>
    <name evidence="1" type="ORF">IG616_05020</name>
</gene>
<protein>
    <submittedName>
        <fullName evidence="1">Phage tail protein I</fullName>
    </submittedName>
</protein>
<proteinExistence type="predicted"/>
<reference evidence="1 2" key="2">
    <citation type="journal article" date="2021" name="Int. J. Syst. Evol. Microbiol.">
        <title>Roseibium litorale sp. nov., isolated from a tidal flat sediment and proposal for the reclassification of Labrenzia polysiphoniae as Roseibium polysiphoniae comb. nov.</title>
        <authorList>
            <person name="Liu Y."/>
            <person name="Pei T."/>
            <person name="Du J."/>
            <person name="Chao M."/>
            <person name="Deng M.R."/>
            <person name="Zhu H."/>
        </authorList>
    </citation>
    <scope>NUCLEOTIDE SEQUENCE [LARGE SCALE GENOMIC DNA]</scope>
    <source>
        <strain evidence="1 2">4C16A</strain>
    </source>
</reference>
<dbReference type="InterPro" id="IPR006521">
    <property type="entry name" value="Tail_protein_I"/>
</dbReference>
<dbReference type="RefSeq" id="WP_192147038.1">
    <property type="nucleotide sequence ID" value="NZ_JACYXI010000002.1"/>
</dbReference>
<dbReference type="EMBL" id="JACYXI010000002">
    <property type="protein sequence ID" value="MBD8890896.1"/>
    <property type="molecule type" value="Genomic_DNA"/>
</dbReference>
<evidence type="ECO:0000313" key="1">
    <source>
        <dbReference type="EMBL" id="MBD8890896.1"/>
    </source>
</evidence>
<name>A0ABR9CJ99_9HYPH</name>
<dbReference type="Pfam" id="PF09684">
    <property type="entry name" value="Tail_P2_I"/>
    <property type="match status" value="1"/>
</dbReference>
<accession>A0ABR9CJ99</accession>
<keyword evidence="2" id="KW-1185">Reference proteome</keyword>
<dbReference type="NCBIfam" id="TIGR01634">
    <property type="entry name" value="tail_P2_I"/>
    <property type="match status" value="1"/>
</dbReference>
<dbReference type="Proteomes" id="UP000632063">
    <property type="component" value="Unassembled WGS sequence"/>
</dbReference>
<evidence type="ECO:0000313" key="2">
    <source>
        <dbReference type="Proteomes" id="UP000632063"/>
    </source>
</evidence>
<comment type="caution">
    <text evidence="1">The sequence shown here is derived from an EMBL/GenBank/DDBJ whole genome shotgun (WGS) entry which is preliminary data.</text>
</comment>
<reference evidence="2" key="1">
    <citation type="submission" date="2020-09" db="EMBL/GenBank/DDBJ databases">
        <title>The genome sequence of strain Labrenzia suaedae 4C16A.</title>
        <authorList>
            <person name="Liu Y."/>
        </authorList>
    </citation>
    <scope>NUCLEOTIDE SEQUENCE [LARGE SCALE GENOMIC DNA]</scope>
    <source>
        <strain evidence="2">4C16A</strain>
    </source>
</reference>